<proteinExistence type="predicted"/>
<organism evidence="2 3">
    <name type="scientific">Colletotrichum tanaceti</name>
    <dbReference type="NCBI Taxonomy" id="1306861"/>
    <lineage>
        <taxon>Eukaryota</taxon>
        <taxon>Fungi</taxon>
        <taxon>Dikarya</taxon>
        <taxon>Ascomycota</taxon>
        <taxon>Pezizomycotina</taxon>
        <taxon>Sordariomycetes</taxon>
        <taxon>Hypocreomycetidae</taxon>
        <taxon>Glomerellales</taxon>
        <taxon>Glomerellaceae</taxon>
        <taxon>Colletotrichum</taxon>
        <taxon>Colletotrichum destructivum species complex</taxon>
    </lineage>
</organism>
<sequence>MASRQSLSPQALSRRPMTEEQAAVCRSFSSYTCYRHELIDINELLVQQKVPSQTDFNGVLDYTNLVIPAIRGLAHRDDIIVVAVLGVKGATLPEDVAVPANTRVVDFIPYDALLRFADVWVLNAGYGGFMHGVINGVPMVLGGDTEDKPEVAMRGQWAGVAHNLKTGNPTPQQVARGVEEVLSNDRYKKRVLEIKKESEDLKALDVVEKHIWEYADAA</sequence>
<evidence type="ECO:0000313" key="3">
    <source>
        <dbReference type="Proteomes" id="UP000310108"/>
    </source>
</evidence>
<dbReference type="SUPFAM" id="SSF53756">
    <property type="entry name" value="UDP-Glycosyltransferase/glycogen phosphorylase"/>
    <property type="match status" value="1"/>
</dbReference>
<dbReference type="Pfam" id="PF06722">
    <property type="entry name" value="EryCIII-like_C"/>
    <property type="match status" value="1"/>
</dbReference>
<evidence type="ECO:0000259" key="1">
    <source>
        <dbReference type="Pfam" id="PF06722"/>
    </source>
</evidence>
<evidence type="ECO:0000313" key="2">
    <source>
        <dbReference type="EMBL" id="TKW49152.1"/>
    </source>
</evidence>
<reference evidence="2 3" key="1">
    <citation type="journal article" date="2019" name="PLoS ONE">
        <title>Comparative genome analysis indicates high evolutionary potential of pathogenicity genes in Colletotrichum tanaceti.</title>
        <authorList>
            <person name="Lelwala R.V."/>
            <person name="Korhonen P.K."/>
            <person name="Young N.D."/>
            <person name="Scott J.B."/>
            <person name="Ades P.A."/>
            <person name="Gasser R.B."/>
            <person name="Taylor P.W.J."/>
        </authorList>
    </citation>
    <scope>NUCLEOTIDE SEQUENCE [LARGE SCALE GENOMIC DNA]</scope>
    <source>
        <strain evidence="2">BRIP57314</strain>
    </source>
</reference>
<name>A0A4U6X1A0_9PEZI</name>
<dbReference type="Proteomes" id="UP000310108">
    <property type="component" value="Unassembled WGS sequence"/>
</dbReference>
<dbReference type="Gene3D" id="3.40.50.2000">
    <property type="entry name" value="Glycogen Phosphorylase B"/>
    <property type="match status" value="1"/>
</dbReference>
<protein>
    <submittedName>
        <fullName evidence="2">4'-demethylrebeccamycin synthase</fullName>
    </submittedName>
</protein>
<dbReference type="STRING" id="1306861.A0A4U6X1A0"/>
<dbReference type="InterPro" id="IPR010610">
    <property type="entry name" value="EryCIII-like_C"/>
</dbReference>
<dbReference type="PANTHER" id="PTHR21015:SF22">
    <property type="entry name" value="GLYCOSYLTRANSFERASE"/>
    <property type="match status" value="1"/>
</dbReference>
<dbReference type="PANTHER" id="PTHR21015">
    <property type="entry name" value="UDP-N-ACETYLGLUCOSAMINE--N-ACETYLMURAMYL-(PENTAPEPTIDE) PYROPHOSPHORYL-UNDECAPRENOL N-ACETYLGLUCOSAMINE TRANSFERASE 1"/>
    <property type="match status" value="1"/>
</dbReference>
<accession>A0A4U6X1A0</accession>
<dbReference type="AlphaFoldDB" id="A0A4U6X1A0"/>
<gene>
    <name evidence="2" type="primary">rebG</name>
    <name evidence="2" type="ORF">CTA1_12889</name>
</gene>
<feature type="domain" description="Erythromycin biosynthesis protein CIII-like C-terminal" evidence="1">
    <location>
        <begin position="87"/>
        <end position="197"/>
    </location>
</feature>
<comment type="caution">
    <text evidence="2">The sequence shown here is derived from an EMBL/GenBank/DDBJ whole genome shotgun (WGS) entry which is preliminary data.</text>
</comment>
<keyword evidence="3" id="KW-1185">Reference proteome</keyword>
<dbReference type="GO" id="GO:0016757">
    <property type="term" value="F:glycosyltransferase activity"/>
    <property type="evidence" value="ECO:0007669"/>
    <property type="project" value="UniProtKB-ARBA"/>
</dbReference>
<dbReference type="OrthoDB" id="5835829at2759"/>
<dbReference type="EMBL" id="PJEX01000607">
    <property type="protein sequence ID" value="TKW49152.1"/>
    <property type="molecule type" value="Genomic_DNA"/>
</dbReference>